<organism evidence="1 2">
    <name type="scientific">Chaenocephalus aceratus</name>
    <name type="common">Blackfin icefish</name>
    <name type="synonym">Chaenichthys aceratus</name>
    <dbReference type="NCBI Taxonomy" id="36190"/>
    <lineage>
        <taxon>Eukaryota</taxon>
        <taxon>Metazoa</taxon>
        <taxon>Chordata</taxon>
        <taxon>Craniata</taxon>
        <taxon>Vertebrata</taxon>
        <taxon>Euteleostomi</taxon>
        <taxon>Actinopterygii</taxon>
        <taxon>Neopterygii</taxon>
        <taxon>Teleostei</taxon>
        <taxon>Neoteleostei</taxon>
        <taxon>Acanthomorphata</taxon>
        <taxon>Eupercaria</taxon>
        <taxon>Perciformes</taxon>
        <taxon>Notothenioidei</taxon>
        <taxon>Channichthyidae</taxon>
        <taxon>Chaenocephalus</taxon>
    </lineage>
</organism>
<name>A0ACB9W743_CHAAC</name>
<gene>
    <name evidence="1" type="ORF">KUCAC02_017999</name>
</gene>
<evidence type="ECO:0000313" key="1">
    <source>
        <dbReference type="EMBL" id="KAI4809085.1"/>
    </source>
</evidence>
<comment type="caution">
    <text evidence="1">The sequence shown here is derived from an EMBL/GenBank/DDBJ whole genome shotgun (WGS) entry which is preliminary data.</text>
</comment>
<keyword evidence="2" id="KW-1185">Reference proteome</keyword>
<accession>A0ACB9W743</accession>
<sequence>MEKAQNQLETVRIDTKLEVLTLQREADAAVAEAQVLENAEVMQIEVEKCKSESEKVKADRTSEYVQSQIDLQILHPPIRRSSVLPVAFPLRAESHESFITWIPPEKNISQQIDGQLKPVKSDNIHLPAPDEPEWTKVETKSEASRPNPTMNIHAQSYTPQHIPRASSPATMEPLAQYLARRDLVSSGLYQFDDKPENFHAWYSSFTSAVREVHLTATQELDLMTKWQGKESGEQIKRIRSVHVSNPSLALHRAWQRLHECYAAPEIIEESLFQRLDSFPKITAKEHTKLRELGDLLMEIQGAKEDGYLTGLSYLDTSRGIGPIVDKLPYVLQDNWVSTGYRFKVENHGRFPPFEYFCSSAQRQAGNPQLPAYGQDHIHISWKGWKCKKSRSEDDGPRHD</sequence>
<proteinExistence type="predicted"/>
<reference evidence="1" key="1">
    <citation type="submission" date="2022-05" db="EMBL/GenBank/DDBJ databases">
        <title>Chromosome-level genome of Chaenocephalus aceratus.</title>
        <authorList>
            <person name="Park H."/>
        </authorList>
    </citation>
    <scope>NUCLEOTIDE SEQUENCE</scope>
    <source>
        <strain evidence="1">KU_202001</strain>
    </source>
</reference>
<dbReference type="Proteomes" id="UP001057452">
    <property type="component" value="Chromosome 17"/>
</dbReference>
<protein>
    <submittedName>
        <fullName evidence="1">Uncharacterized protein</fullName>
    </submittedName>
</protein>
<dbReference type="EMBL" id="CM043801">
    <property type="protein sequence ID" value="KAI4809085.1"/>
    <property type="molecule type" value="Genomic_DNA"/>
</dbReference>
<evidence type="ECO:0000313" key="2">
    <source>
        <dbReference type="Proteomes" id="UP001057452"/>
    </source>
</evidence>